<keyword evidence="3 8" id="KW-0813">Transport</keyword>
<sequence length="513" mass="56246">MSKELEKKSDDSLTEEPFVQETAELEKADSGFYANLISMFHGETRGIERVPIEEKTHDSLWACASMWLSANLVIATFSLGALSYSVFDLDFGTSVLVIIFFNVLGCSPIAFYSIHGAKFGLRQMILSRFLVGDLAMRVFAAINCVACVGWGAVNIMSSAQLINIVNNHACPPWAGCLILVLVTIGVTFFGYHFIHAYEKWSWVPNMVVFIAIIARLSIDGVFMSGVPNEDGSGVTQWGSGKTFAGGVLSFGGTVFGFAAGWTTYAADYTSYMKPTTSPTKLFLAILLGLCFPLIFAEVLGAAAVTGIKTNAKYAELYSEYSVGGLVYAILAQDSLHRFGEFLCVLLSLSTICSNIPNMYSIALCAQSFWSPLAKVPRVFWSVVGNCLCLAISIPAFYHFESVMENFMNLIGYYLAIYDAISFSEHFFYLKGFSGYNIDLYTQKKLLNPGYAGTFAFCCGVAGVVIGMDQTWYVGVVAKKIGLFGGDIGFELSFAFAFIAYNITRPLERKYFGR</sequence>
<evidence type="ECO:0000313" key="11">
    <source>
        <dbReference type="Proteomes" id="UP000769157"/>
    </source>
</evidence>
<dbReference type="RefSeq" id="XP_046064466.1">
    <property type="nucleotide sequence ID" value="XM_046208945.1"/>
</dbReference>
<dbReference type="GO" id="GO:0015205">
    <property type="term" value="F:nucleobase transmembrane transporter activity"/>
    <property type="evidence" value="ECO:0007669"/>
    <property type="project" value="TreeGrafter"/>
</dbReference>
<evidence type="ECO:0000256" key="1">
    <source>
        <dbReference type="ARBA" id="ARBA00004141"/>
    </source>
</evidence>
<feature type="transmembrane region" description="Helical" evidence="9">
    <location>
        <begin position="206"/>
        <end position="223"/>
    </location>
</feature>
<dbReference type="GO" id="GO:0005886">
    <property type="term" value="C:plasma membrane"/>
    <property type="evidence" value="ECO:0007669"/>
    <property type="project" value="TreeGrafter"/>
</dbReference>
<feature type="transmembrane region" description="Helical" evidence="9">
    <location>
        <begin position="172"/>
        <end position="194"/>
    </location>
</feature>
<comment type="caution">
    <text evidence="10">The sequence shown here is derived from an EMBL/GenBank/DDBJ whole genome shotgun (WGS) entry which is preliminary data.</text>
</comment>
<dbReference type="Gene3D" id="1.10.4160.10">
    <property type="entry name" value="Hydantoin permease"/>
    <property type="match status" value="1"/>
</dbReference>
<dbReference type="Pfam" id="PF02133">
    <property type="entry name" value="Transp_cyt_pur"/>
    <property type="match status" value="1"/>
</dbReference>
<reference evidence="10" key="1">
    <citation type="journal article" date="2021" name="Open Biol.">
        <title>Shared evolutionary footprints suggest mitochondrial oxidative damage underlies multiple complex I losses in fungi.</title>
        <authorList>
            <person name="Schikora-Tamarit M.A."/>
            <person name="Marcet-Houben M."/>
            <person name="Nosek J."/>
            <person name="Gabaldon T."/>
        </authorList>
    </citation>
    <scope>NUCLEOTIDE SEQUENCE</scope>
    <source>
        <strain evidence="10">CBS6075</strain>
    </source>
</reference>
<dbReference type="AlphaFoldDB" id="A0A9P8PF21"/>
<comment type="subcellular location">
    <subcellularLocation>
        <location evidence="1">Membrane</location>
        <topology evidence="1">Multi-pass membrane protein</topology>
    </subcellularLocation>
</comment>
<feature type="transmembrane region" description="Helical" evidence="9">
    <location>
        <begin position="378"/>
        <end position="397"/>
    </location>
</feature>
<feature type="transmembrane region" description="Helical" evidence="9">
    <location>
        <begin position="94"/>
        <end position="114"/>
    </location>
</feature>
<evidence type="ECO:0000256" key="8">
    <source>
        <dbReference type="PIRNR" id="PIRNR002744"/>
    </source>
</evidence>
<dbReference type="Proteomes" id="UP000769157">
    <property type="component" value="Unassembled WGS sequence"/>
</dbReference>
<dbReference type="InterPro" id="IPR001248">
    <property type="entry name" value="Pur-cyt_permease"/>
</dbReference>
<evidence type="ECO:0000256" key="2">
    <source>
        <dbReference type="ARBA" id="ARBA00008974"/>
    </source>
</evidence>
<feature type="transmembrane region" description="Helical" evidence="9">
    <location>
        <begin position="281"/>
        <end position="307"/>
    </location>
</feature>
<dbReference type="EMBL" id="JAEUBE010000084">
    <property type="protein sequence ID" value="KAH3671098.1"/>
    <property type="molecule type" value="Genomic_DNA"/>
</dbReference>
<feature type="transmembrane region" description="Helical" evidence="9">
    <location>
        <begin position="449"/>
        <end position="468"/>
    </location>
</feature>
<keyword evidence="11" id="KW-1185">Reference proteome</keyword>
<dbReference type="InterPro" id="IPR026030">
    <property type="entry name" value="Pur-cyt_permease_Fcy2/21/22"/>
</dbReference>
<feature type="transmembrane region" description="Helical" evidence="9">
    <location>
        <begin position="59"/>
        <end position="82"/>
    </location>
</feature>
<evidence type="ECO:0000256" key="3">
    <source>
        <dbReference type="ARBA" id="ARBA00022448"/>
    </source>
</evidence>
<dbReference type="PANTHER" id="PTHR31806">
    <property type="entry name" value="PURINE-CYTOSINE PERMEASE FCY2-RELATED"/>
    <property type="match status" value="1"/>
</dbReference>
<protein>
    <recommendedName>
        <fullName evidence="12">Purine-cytosine permease</fullName>
    </recommendedName>
</protein>
<evidence type="ECO:0000256" key="9">
    <source>
        <dbReference type="SAM" id="Phobius"/>
    </source>
</evidence>
<organism evidence="10 11">
    <name type="scientific">Ogataea philodendri</name>
    <dbReference type="NCBI Taxonomy" id="1378263"/>
    <lineage>
        <taxon>Eukaryota</taxon>
        <taxon>Fungi</taxon>
        <taxon>Dikarya</taxon>
        <taxon>Ascomycota</taxon>
        <taxon>Saccharomycotina</taxon>
        <taxon>Pichiomycetes</taxon>
        <taxon>Pichiales</taxon>
        <taxon>Pichiaceae</taxon>
        <taxon>Ogataea</taxon>
    </lineage>
</organism>
<dbReference type="PANTHER" id="PTHR31806:SF1">
    <property type="entry name" value="PURINE-CYTOSINE PERMEASE FCY2-RELATED"/>
    <property type="match status" value="1"/>
</dbReference>
<feature type="transmembrane region" description="Helical" evidence="9">
    <location>
        <begin position="134"/>
        <end position="152"/>
    </location>
</feature>
<comment type="similarity">
    <text evidence="2 8">Belongs to the purine-cytosine permease (2.A.39) family.</text>
</comment>
<gene>
    <name evidence="10" type="ORF">OGAPHI_000809</name>
</gene>
<keyword evidence="7 8" id="KW-0472">Membrane</keyword>
<dbReference type="FunFam" id="1.10.4160.10:FF:000002">
    <property type="entry name" value="Purine-cytosine permease fcyB"/>
    <property type="match status" value="1"/>
</dbReference>
<evidence type="ECO:0000256" key="6">
    <source>
        <dbReference type="ARBA" id="ARBA00022989"/>
    </source>
</evidence>
<dbReference type="GeneID" id="70232777"/>
<keyword evidence="5 9" id="KW-0812">Transmembrane</keyword>
<dbReference type="PIRSF" id="PIRSF002744">
    <property type="entry name" value="Pur-cyt_permease"/>
    <property type="match status" value="1"/>
</dbReference>
<evidence type="ECO:0008006" key="12">
    <source>
        <dbReference type="Google" id="ProtNLM"/>
    </source>
</evidence>
<dbReference type="GO" id="GO:0015856">
    <property type="term" value="P:cytosine transport"/>
    <property type="evidence" value="ECO:0007669"/>
    <property type="project" value="UniProtKB-ARBA"/>
</dbReference>
<feature type="transmembrane region" description="Helical" evidence="9">
    <location>
        <begin position="243"/>
        <end position="261"/>
    </location>
</feature>
<evidence type="ECO:0000256" key="4">
    <source>
        <dbReference type="ARBA" id="ARBA00022553"/>
    </source>
</evidence>
<keyword evidence="6 9" id="KW-1133">Transmembrane helix</keyword>
<evidence type="ECO:0000256" key="5">
    <source>
        <dbReference type="ARBA" id="ARBA00022692"/>
    </source>
</evidence>
<dbReference type="GO" id="GO:0000329">
    <property type="term" value="C:fungal-type vacuole membrane"/>
    <property type="evidence" value="ECO:0007669"/>
    <property type="project" value="TreeGrafter"/>
</dbReference>
<feature type="transmembrane region" description="Helical" evidence="9">
    <location>
        <begin position="480"/>
        <end position="502"/>
    </location>
</feature>
<keyword evidence="4" id="KW-0597">Phosphoprotein</keyword>
<reference evidence="10" key="2">
    <citation type="submission" date="2021-01" db="EMBL/GenBank/DDBJ databases">
        <authorList>
            <person name="Schikora-Tamarit M.A."/>
        </authorList>
    </citation>
    <scope>NUCLEOTIDE SEQUENCE</scope>
    <source>
        <strain evidence="10">CBS6075</strain>
    </source>
</reference>
<proteinExistence type="inferred from homology"/>
<dbReference type="OrthoDB" id="2116389at2759"/>
<accession>A0A9P8PF21</accession>
<evidence type="ECO:0000313" key="10">
    <source>
        <dbReference type="EMBL" id="KAH3671098.1"/>
    </source>
</evidence>
<feature type="transmembrane region" description="Helical" evidence="9">
    <location>
        <begin position="409"/>
        <end position="429"/>
    </location>
</feature>
<name>A0A9P8PF21_9ASCO</name>
<evidence type="ECO:0000256" key="7">
    <source>
        <dbReference type="ARBA" id="ARBA00023136"/>
    </source>
</evidence>